<proteinExistence type="predicted"/>
<dbReference type="InterPro" id="IPR039448">
    <property type="entry name" value="Beta_helix"/>
</dbReference>
<organism evidence="2 3">
    <name type="scientific">Victivallis lenta</name>
    <dbReference type="NCBI Taxonomy" id="2606640"/>
    <lineage>
        <taxon>Bacteria</taxon>
        <taxon>Pseudomonadati</taxon>
        <taxon>Lentisphaerota</taxon>
        <taxon>Lentisphaeria</taxon>
        <taxon>Victivallales</taxon>
        <taxon>Victivallaceae</taxon>
        <taxon>Victivallis</taxon>
    </lineage>
</organism>
<evidence type="ECO:0000313" key="3">
    <source>
        <dbReference type="Proteomes" id="UP000435649"/>
    </source>
</evidence>
<dbReference type="InterPro" id="IPR006626">
    <property type="entry name" value="PbH1"/>
</dbReference>
<protein>
    <recommendedName>
        <fullName evidence="1">Right handed beta helix domain-containing protein</fullName>
    </recommendedName>
</protein>
<dbReference type="Pfam" id="PF13229">
    <property type="entry name" value="Beta_helix"/>
    <property type="match status" value="1"/>
</dbReference>
<dbReference type="EMBL" id="VUNS01000033">
    <property type="protein sequence ID" value="MST99264.1"/>
    <property type="molecule type" value="Genomic_DNA"/>
</dbReference>
<dbReference type="InterPro" id="IPR012334">
    <property type="entry name" value="Pectin_lyas_fold"/>
</dbReference>
<comment type="caution">
    <text evidence="2">The sequence shown here is derived from an EMBL/GenBank/DDBJ whole genome shotgun (WGS) entry which is preliminary data.</text>
</comment>
<gene>
    <name evidence="2" type="ORF">FYJ85_19750</name>
</gene>
<dbReference type="SUPFAM" id="SSF51126">
    <property type="entry name" value="Pectin lyase-like"/>
    <property type="match status" value="2"/>
</dbReference>
<evidence type="ECO:0000259" key="1">
    <source>
        <dbReference type="Pfam" id="PF13229"/>
    </source>
</evidence>
<reference evidence="2 3" key="1">
    <citation type="submission" date="2019-08" db="EMBL/GenBank/DDBJ databases">
        <title>In-depth cultivation of the pig gut microbiome towards novel bacterial diversity and tailored functional studies.</title>
        <authorList>
            <person name="Wylensek D."/>
            <person name="Hitch T.C.A."/>
            <person name="Clavel T."/>
        </authorList>
    </citation>
    <scope>NUCLEOTIDE SEQUENCE [LARGE SCALE GENOMIC DNA]</scope>
    <source>
        <strain evidence="2 3">BBE-744-WT-12</strain>
    </source>
</reference>
<dbReference type="Gene3D" id="2.160.20.10">
    <property type="entry name" value="Single-stranded right-handed beta-helix, Pectin lyase-like"/>
    <property type="match status" value="2"/>
</dbReference>
<feature type="domain" description="Right handed beta helix" evidence="1">
    <location>
        <begin position="529"/>
        <end position="667"/>
    </location>
</feature>
<dbReference type="Proteomes" id="UP000435649">
    <property type="component" value="Unassembled WGS sequence"/>
</dbReference>
<dbReference type="SMART" id="SM00710">
    <property type="entry name" value="PbH1"/>
    <property type="match status" value="15"/>
</dbReference>
<dbReference type="InterPro" id="IPR011050">
    <property type="entry name" value="Pectin_lyase_fold/virulence"/>
</dbReference>
<name>A0A844G8J6_9BACT</name>
<sequence length="2634" mass="267663">MYLTLIYPQIPVKTQKQRNQGSYAMSIIYTVDPAEVASETNFHTIQEAIDAAAGVAGAGNPVEIRIAAGIYKEALTFPAGKGNITLSGARAGVDASSPERGTGETVLVGYILGADGGGALTNVTIDGMTIEAASQAQIEAGEIRNSGNVPYHGVIWSQYQSDGFTLKNNIITNAGNPAKGTIWLGAQENATITGNRVTTVLPDGEVKKEATLGIGGTSGTTTITGNVFDSAHNAVNLSGNNGGDITISGNHILNAAKCGIQVTSAPAGGSISITGNVIDNYGSAVSGKAEDEAAIAFQKRGGAGNEAVVTVTGNSVKGDYDVPLLFFSNNPADVAGSVIRDNVFQGGSSTGVYIKTSQGVQTADLAVADNFYLNAAGAQLTEVPAVQVESDSTVNTTPDPEAAVISPAVVVETGASVVIVDAAWAACEAGTLVMAGGKCYTIGVNAFGTVQAAADGVETGGTVRIQAGVYDENLMLTRSMTLLGAAGNGTVLNGGIGAAADHIVIDGLFIRPGSVNTVDANGGAAAGVSVEKHGITGLTVRNCRIDCSAAIGGNVKVYGITAGLGSRSYYSSAVTLENNRITGYTTGNAISATAQNGIYLRFVSGATVSGNTVEGFSHHLMQFQAGSDATVTNNVVRDTDRNGIQFGATASGSNLVKGNAVSDCRGASSDDAAIVLRNDGTGSMTVTGNEVTGNKTGVYISEVTDVTLLEITGNIIDGNTIDIAGNSASDITLSGNNYGADGEAVVSQQGAGKLEPGASASAETATTSIFINPAWAGQTTVIGPDGKFYTVGVNAFTKVDAAVITADTLNLDVTGPAAWLGRQTIDLSGAVGKTTVTFHDITDSTVGAYRTYLKGNNSTVVTFDNVTAPCHIFMENLSEIALVGNSQLEFTTYNNNDSLSTPTFTNVGKLTVNAGTLCYFSSTNQYGLGETVISGAGTIKTAGNMLVGGNTNQFVGTLEIAGSVTMESVESGFANASQIINNGTMYCNAAGTMVFGQKITGSGMITARKEGGTEVVITGDLSGYTGKFDALSGNTIKLNTTLNDTVNLSHSGGSAGTVELNGDGSGKTVTVNSTTDTSTALKVFMNWNDVLVQANGNAETKVYGTIFLGSNEGGASVSDLEVRLSAMNLTGGSVGHIYLGGRGDTINDGDDADKNAIVLHVDSAYSTIYGAGENGTVNGDITINVTDKACGLPSTFAPNGQIYGGGTGNTINGNVNINVNAGEASVGDIYGANASGAIDGDINITLSSGKVRQLYGLRNGSASGSSVKNIVINVEGGSVDDIRGGNSSAGKVPGEFRADCVQINLTGGEVTGKLYGGSQLNAGRIDIVVDGASAGDIYAGSKYGTVGNTSVEVKSGTVSGSIYGGGAGGSSALGYSAVDNAEIVVSGGNVTGTIYGGGSSGDATGNASIEITGGEVNDISLGGAGGAVVNSTLKISGADTVVNGNITADSLSGDAEISITGTAVNGITMNAEGNNLLINNGRVEGEVSSDGALAISGKGVFTQAITAATLTAADGLTFEVSAADLAKPLVNLTGAEASTLGNITVKLTDGSLSDFAGKQLVSGNLAGDVNLTLSDGSSTAEVVTSGDLFVNSEWSSKKEGELVELDGKFYVIGKTAFASADEAAARAAAGDSVHIRSAALQTLGTGKAMTAETVYIGKWNAVSGDPDTGNVGSLTLGTGSRLAANKVYVGTANEVLGARSSQLIVESGAQLSTGAETLNIRYDGYVKFNGWDGKTVSNVTIFNVGGFADVDAAHLTGNSLQVAADTTNPLYATAGAAKLTMTNGAELVLTGGIELGRKKNRHGILELDNAAVVSQSGIVYVGWDTTTPGEFGTGELHLKNGASLTAVNVVVNTGSTATVESGSSLRADVANNGVVNVSGAVDLSGNFTGNAINFSGPTQLSSTGGFTHEAGLKTDCLTEIGAGSYQFSSLLFDADAANQQSVEVTFASGADVRVSGVMEIDRRVNDVVLDAVKGSIRLEAGASVTVGTESTNTGKFYNKVKSSTMVDADAVLTVYGEFQNKGEVTVNGTLNLYSVGGLGESFAGRDKNNGTVSVSGGIVNYSDTASSSGWFGIGAKIHNSGWEDVTEAGSRVVISDGGSLNLALREENSYEYAFCVGTGAELKLDGSQGAVSVNAAGVSLLNNGAITMNANSIVTVAALQNNGTISMDYNSTLAFGSFENAGTISITLDGYCGGEKKLLLDYTGSETLTGEYYSKLLGSSWNDACFTVENNDLYLNYDSAVVVYVNSTYSEENCGGHTWGVDAFADHESAMAKNPVRVVSCGGEFSSTVALNSKEGQIDGGTYKPLLAGHLVNTDVKNWDDHEGNLTVRINDGAFTSNVIGADGVAGGSSERTGNVSMTIDGGTFSKQVAGGMYLAHTDSRGSVILTGDIDLTISGGTFDGRIYGGNFGINDTVSGRMSMKGNINLTIDAGKALTVNEHISAGSRGRGTVDGNVTVTVTGNGDNLTFDGLLFGGCSGDLYRTNNGVRTADTSVTGDRKLVFDGFSNGFDGTVSMFESVRFAGGSSVAFTNAALNLSDISNWDFEFGSSLSGVNRNNFAGDTLNFDLTGWAGDQWEVMSGSASAFSGWNDASRVTLGGESAAWDSDISGWCSSNYQLTLEEDGDGRKLIIAGKLA</sequence>
<accession>A0A844G8J6</accession>
<keyword evidence="3" id="KW-1185">Reference proteome</keyword>
<evidence type="ECO:0000313" key="2">
    <source>
        <dbReference type="EMBL" id="MST99264.1"/>
    </source>
</evidence>